<gene>
    <name evidence="3" type="ORF">C1645_828700</name>
</gene>
<name>A0A397SL08_9GLOM</name>
<keyword evidence="1" id="KW-0694">RNA-binding</keyword>
<accession>A0A397SL08</accession>
<organism evidence="3 4">
    <name type="scientific">Glomus cerebriforme</name>
    <dbReference type="NCBI Taxonomy" id="658196"/>
    <lineage>
        <taxon>Eukaryota</taxon>
        <taxon>Fungi</taxon>
        <taxon>Fungi incertae sedis</taxon>
        <taxon>Mucoromycota</taxon>
        <taxon>Glomeromycotina</taxon>
        <taxon>Glomeromycetes</taxon>
        <taxon>Glomerales</taxon>
        <taxon>Glomeraceae</taxon>
        <taxon>Glomus</taxon>
    </lineage>
</organism>
<reference evidence="3 4" key="1">
    <citation type="submission" date="2018-06" db="EMBL/GenBank/DDBJ databases">
        <title>Comparative genomics reveals the genomic features of Rhizophagus irregularis, R. cerebriforme, R. diaphanum and Gigaspora rosea, and their symbiotic lifestyle signature.</title>
        <authorList>
            <person name="Morin E."/>
            <person name="San Clemente H."/>
            <person name="Chen E.C.H."/>
            <person name="De La Providencia I."/>
            <person name="Hainaut M."/>
            <person name="Kuo A."/>
            <person name="Kohler A."/>
            <person name="Murat C."/>
            <person name="Tang N."/>
            <person name="Roy S."/>
            <person name="Loubradou J."/>
            <person name="Henrissat B."/>
            <person name="Grigoriev I.V."/>
            <person name="Corradi N."/>
            <person name="Roux C."/>
            <person name="Martin F.M."/>
        </authorList>
    </citation>
    <scope>NUCLEOTIDE SEQUENCE [LARGE SCALE GENOMIC DNA]</scope>
    <source>
        <strain evidence="3 4">DAOM 227022</strain>
    </source>
</reference>
<protein>
    <recommendedName>
        <fullName evidence="2">K Homology domain-containing protein</fullName>
    </recommendedName>
</protein>
<dbReference type="InterPro" id="IPR036612">
    <property type="entry name" value="KH_dom_type_1_sf"/>
</dbReference>
<dbReference type="PROSITE" id="PS50084">
    <property type="entry name" value="KH_TYPE_1"/>
    <property type="match status" value="1"/>
</dbReference>
<keyword evidence="4" id="KW-1185">Reference proteome</keyword>
<dbReference type="GO" id="GO:0003723">
    <property type="term" value="F:RNA binding"/>
    <property type="evidence" value="ECO:0007669"/>
    <property type="project" value="UniProtKB-UniRule"/>
</dbReference>
<evidence type="ECO:0000259" key="2">
    <source>
        <dbReference type="SMART" id="SM00322"/>
    </source>
</evidence>
<sequence length="463" mass="54367">MLNIIEESYDISKSQRLSHIIGDKGNLKIKQFENQTGAKILVSEQTTSNITILKISGSPSQLREAKILIRDFLEKTSFIPTVYYHVLAKSGLNNDRKLKFVKFNDETVEINDNYGDDDDDLINGSNDRTYYFVEFIQQDNEFEEIDDTNNKSEDFLNLITPCHFNTIDKIDECLERLSLKIQTTFKMSSAFPEKITLKPKIFFGKVLFFDVINPKDSFIIQEWYRFNILANYESVKDCSCDNREIYNNKDINIKFQQDSPQIYDNLKLLEQKFGFKPIQGENKGSININYVPIEHKLRRLKLIWSENENKWKIVQNFHGLNRLANIDIISGSKVPDFRLSLKTHYDLSAEGSKVEEIINDIQFAQDFVEKDGMWFRSTDFVGTIIKRPVVRQVIEKKQFKNENFILTFKTIKEDKYNVITTEKLITLEHHTWNQVKSLDNIEEFMKSVDYTFQYIQKMLNALV</sequence>
<dbReference type="AlphaFoldDB" id="A0A397SL08"/>
<dbReference type="InterPro" id="IPR004087">
    <property type="entry name" value="KH_dom"/>
</dbReference>
<evidence type="ECO:0000256" key="1">
    <source>
        <dbReference type="PROSITE-ProRule" id="PRU00117"/>
    </source>
</evidence>
<dbReference type="Gene3D" id="3.30.1370.10">
    <property type="entry name" value="K Homology domain, type 1"/>
    <property type="match status" value="1"/>
</dbReference>
<evidence type="ECO:0000313" key="3">
    <source>
        <dbReference type="EMBL" id="RIA86823.1"/>
    </source>
</evidence>
<dbReference type="STRING" id="658196.A0A397SL08"/>
<dbReference type="InterPro" id="IPR004088">
    <property type="entry name" value="KH_dom_type_1"/>
</dbReference>
<dbReference type="SUPFAM" id="SSF54791">
    <property type="entry name" value="Eukaryotic type KH-domain (KH-domain type I)"/>
    <property type="match status" value="1"/>
</dbReference>
<comment type="caution">
    <text evidence="3">The sequence shown here is derived from an EMBL/GenBank/DDBJ whole genome shotgun (WGS) entry which is preliminary data.</text>
</comment>
<feature type="domain" description="K Homology" evidence="2">
    <location>
        <begin position="3"/>
        <end position="74"/>
    </location>
</feature>
<dbReference type="Pfam" id="PF00013">
    <property type="entry name" value="KH_1"/>
    <property type="match status" value="1"/>
</dbReference>
<dbReference type="OrthoDB" id="2378434at2759"/>
<dbReference type="Proteomes" id="UP000265703">
    <property type="component" value="Unassembled WGS sequence"/>
</dbReference>
<dbReference type="SMART" id="SM00322">
    <property type="entry name" value="KH"/>
    <property type="match status" value="1"/>
</dbReference>
<proteinExistence type="predicted"/>
<evidence type="ECO:0000313" key="4">
    <source>
        <dbReference type="Proteomes" id="UP000265703"/>
    </source>
</evidence>
<dbReference type="EMBL" id="QKYT01000342">
    <property type="protein sequence ID" value="RIA86823.1"/>
    <property type="molecule type" value="Genomic_DNA"/>
</dbReference>